<reference evidence="1" key="1">
    <citation type="submission" date="2013-04" db="EMBL/GenBank/DDBJ databases">
        <authorList>
            <person name="Qu J."/>
            <person name="Murali S.C."/>
            <person name="Bandaranaike D."/>
            <person name="Bellair M."/>
            <person name="Blankenburg K."/>
            <person name="Chao H."/>
            <person name="Dinh H."/>
            <person name="Doddapaneni H."/>
            <person name="Downs B."/>
            <person name="Dugan-Rocha S."/>
            <person name="Elkadiri S."/>
            <person name="Gnanaolivu R.D."/>
            <person name="Hernandez B."/>
            <person name="Javaid M."/>
            <person name="Jayaseelan J.C."/>
            <person name="Lee S."/>
            <person name="Li M."/>
            <person name="Ming W."/>
            <person name="Munidasa M."/>
            <person name="Muniz J."/>
            <person name="Nguyen L."/>
            <person name="Ongeri F."/>
            <person name="Osuji N."/>
            <person name="Pu L.-L."/>
            <person name="Puazo M."/>
            <person name="Qu C."/>
            <person name="Quiroz J."/>
            <person name="Raj R."/>
            <person name="Weissenberger G."/>
            <person name="Xin Y."/>
            <person name="Zou X."/>
            <person name="Han Y."/>
            <person name="Richards S."/>
            <person name="Worley K."/>
            <person name="Muzny D."/>
            <person name="Gibbs R."/>
        </authorList>
    </citation>
    <scope>NUCLEOTIDE SEQUENCE</scope>
    <source>
        <strain evidence="1">Sampled in the wild</strain>
    </source>
</reference>
<organism evidence="1 2">
    <name type="scientific">Ladona fulva</name>
    <name type="common">Scarce chaser dragonfly</name>
    <name type="synonym">Libellula fulva</name>
    <dbReference type="NCBI Taxonomy" id="123851"/>
    <lineage>
        <taxon>Eukaryota</taxon>
        <taxon>Metazoa</taxon>
        <taxon>Ecdysozoa</taxon>
        <taxon>Arthropoda</taxon>
        <taxon>Hexapoda</taxon>
        <taxon>Insecta</taxon>
        <taxon>Pterygota</taxon>
        <taxon>Palaeoptera</taxon>
        <taxon>Odonata</taxon>
        <taxon>Epiprocta</taxon>
        <taxon>Anisoptera</taxon>
        <taxon>Libelluloidea</taxon>
        <taxon>Libellulidae</taxon>
        <taxon>Ladona</taxon>
    </lineage>
</organism>
<dbReference type="Proteomes" id="UP000792457">
    <property type="component" value="Unassembled WGS sequence"/>
</dbReference>
<gene>
    <name evidence="1" type="ORF">J437_LFUL019544</name>
</gene>
<accession>A0A8K0KPH3</accession>
<sequence>MVYLRDFLFYLSVLIIPIEIRGHTLIVSNSNCVGCEVHAIAAPELLGSERVKRSIPKGKLIGNEECEPVIEELCKDRIPLDDLAALDCILSTDISKVNRISEACKNVIWAHSLDFLEDSSLRSGLQFSCHNELQSFSECLSPSNLPDTTSSSPVSPFLTCILDRKETVLIPKC</sequence>
<keyword evidence="2" id="KW-1185">Reference proteome</keyword>
<feature type="non-terminal residue" evidence="1">
    <location>
        <position position="1"/>
    </location>
</feature>
<name>A0A8K0KPH3_LADFU</name>
<proteinExistence type="predicted"/>
<reference evidence="1" key="2">
    <citation type="submission" date="2017-10" db="EMBL/GenBank/DDBJ databases">
        <title>Ladona fulva Genome sequencing and assembly.</title>
        <authorList>
            <person name="Murali S."/>
            <person name="Richards S."/>
            <person name="Bandaranaike D."/>
            <person name="Bellair M."/>
            <person name="Blankenburg K."/>
            <person name="Chao H."/>
            <person name="Dinh H."/>
            <person name="Doddapaneni H."/>
            <person name="Dugan-Rocha S."/>
            <person name="Elkadiri S."/>
            <person name="Gnanaolivu R."/>
            <person name="Hernandez B."/>
            <person name="Skinner E."/>
            <person name="Javaid M."/>
            <person name="Lee S."/>
            <person name="Li M."/>
            <person name="Ming W."/>
            <person name="Munidasa M."/>
            <person name="Muniz J."/>
            <person name="Nguyen L."/>
            <person name="Hughes D."/>
            <person name="Osuji N."/>
            <person name="Pu L.-L."/>
            <person name="Puazo M."/>
            <person name="Qu C."/>
            <person name="Quiroz J."/>
            <person name="Raj R."/>
            <person name="Weissenberger G."/>
            <person name="Xin Y."/>
            <person name="Zou X."/>
            <person name="Han Y."/>
            <person name="Worley K."/>
            <person name="Muzny D."/>
            <person name="Gibbs R."/>
        </authorList>
    </citation>
    <scope>NUCLEOTIDE SEQUENCE</scope>
    <source>
        <strain evidence="1">Sampled in the wild</strain>
    </source>
</reference>
<evidence type="ECO:0000313" key="2">
    <source>
        <dbReference type="Proteomes" id="UP000792457"/>
    </source>
</evidence>
<dbReference type="AlphaFoldDB" id="A0A8K0KPH3"/>
<dbReference type="EMBL" id="KZ309536">
    <property type="protein sequence ID" value="KAG8239161.1"/>
    <property type="molecule type" value="Genomic_DNA"/>
</dbReference>
<protein>
    <submittedName>
        <fullName evidence="1">Uncharacterized protein</fullName>
    </submittedName>
</protein>
<evidence type="ECO:0000313" key="1">
    <source>
        <dbReference type="EMBL" id="KAG8239161.1"/>
    </source>
</evidence>
<comment type="caution">
    <text evidence="1">The sequence shown here is derived from an EMBL/GenBank/DDBJ whole genome shotgun (WGS) entry which is preliminary data.</text>
</comment>